<feature type="domain" description="Fe2OG dioxygenase" evidence="7">
    <location>
        <begin position="234"/>
        <end position="328"/>
    </location>
</feature>
<dbReference type="RefSeq" id="WP_168047624.1">
    <property type="nucleotide sequence ID" value="NZ_JAATJM010000002.1"/>
</dbReference>
<evidence type="ECO:0000313" key="8">
    <source>
        <dbReference type="EMBL" id="NJC41844.1"/>
    </source>
</evidence>
<evidence type="ECO:0000313" key="9">
    <source>
        <dbReference type="Proteomes" id="UP000587415"/>
    </source>
</evidence>
<dbReference type="GO" id="GO:0016705">
    <property type="term" value="F:oxidoreductase activity, acting on paired donors, with incorporation or reduction of molecular oxygen"/>
    <property type="evidence" value="ECO:0007669"/>
    <property type="project" value="InterPro"/>
</dbReference>
<evidence type="ECO:0000256" key="1">
    <source>
        <dbReference type="ARBA" id="ARBA00001961"/>
    </source>
</evidence>
<protein>
    <submittedName>
        <fullName evidence="8">Putative 2-oxoglutarate/Fe(II)-dependent dioxygenase YbiX</fullName>
    </submittedName>
</protein>
<gene>
    <name evidence="8" type="ORF">GGQ87_002139</name>
</gene>
<dbReference type="SMART" id="SM00702">
    <property type="entry name" value="P4Hc"/>
    <property type="match status" value="1"/>
</dbReference>
<dbReference type="GO" id="GO:0031418">
    <property type="term" value="F:L-ascorbic acid binding"/>
    <property type="evidence" value="ECO:0007669"/>
    <property type="project" value="UniProtKB-KW"/>
</dbReference>
<dbReference type="GO" id="GO:0051213">
    <property type="term" value="F:dioxygenase activity"/>
    <property type="evidence" value="ECO:0007669"/>
    <property type="project" value="UniProtKB-KW"/>
</dbReference>
<dbReference type="GO" id="GO:0005506">
    <property type="term" value="F:iron ion binding"/>
    <property type="evidence" value="ECO:0007669"/>
    <property type="project" value="InterPro"/>
</dbReference>
<dbReference type="PROSITE" id="PS51471">
    <property type="entry name" value="FE2OG_OXY"/>
    <property type="match status" value="1"/>
</dbReference>
<dbReference type="EMBL" id="JAATJM010000002">
    <property type="protein sequence ID" value="NJC41844.1"/>
    <property type="molecule type" value="Genomic_DNA"/>
</dbReference>
<keyword evidence="6" id="KW-0408">Iron</keyword>
<evidence type="ECO:0000256" key="2">
    <source>
        <dbReference type="ARBA" id="ARBA00022723"/>
    </source>
</evidence>
<keyword evidence="5" id="KW-0560">Oxidoreductase</keyword>
<dbReference type="InterPro" id="IPR036249">
    <property type="entry name" value="Thioredoxin-like_sf"/>
</dbReference>
<keyword evidence="3" id="KW-0847">Vitamin C</keyword>
<dbReference type="Proteomes" id="UP000587415">
    <property type="component" value="Unassembled WGS sequence"/>
</dbReference>
<evidence type="ECO:0000256" key="4">
    <source>
        <dbReference type="ARBA" id="ARBA00022964"/>
    </source>
</evidence>
<proteinExistence type="predicted"/>
<dbReference type="Pfam" id="PF13640">
    <property type="entry name" value="2OG-FeII_Oxy_3"/>
    <property type="match status" value="1"/>
</dbReference>
<sequence length="347" mass="38517">MALLYGDPAPTFATEGVNNPRYVFDTAAGRYLLLAFVKAGARVDAAVEALERRRHAFNDVHASAFVVIVGKDKGRKARQDALPGLRFLFDTDGSVADLYGARDAERWFLIDPALHVMAAVGPDQAAALVERLPALPPPARHGGFAAMAPVLVTPRIFEPAFCEQLIALYREIGGEPSGFMREVDGVTTLMMNDQHKRRSDVIVEDDILQKQVVARLTRRLLPQIGKAFNFRPTRIERYLVARYDAETGGFFRPHRDNTTKGTAHRRFAVSINLNADYDGGDLRFPEFGDRTYRPPPGGACVFSCSILHEATPVTRGERFAFLPFLYDEPAAKVREENLKFLDPALTA</sequence>
<evidence type="ECO:0000256" key="6">
    <source>
        <dbReference type="ARBA" id="ARBA00023004"/>
    </source>
</evidence>
<accession>A0A7X5YND1</accession>
<reference evidence="8 9" key="1">
    <citation type="submission" date="2020-03" db="EMBL/GenBank/DDBJ databases">
        <title>Genomic Encyclopedia of Type Strains, Phase IV (KMG-IV): sequencing the most valuable type-strain genomes for metagenomic binning, comparative biology and taxonomic classification.</title>
        <authorList>
            <person name="Goeker M."/>
        </authorList>
    </citation>
    <scope>NUCLEOTIDE SEQUENCE [LARGE SCALE GENOMIC DNA]</scope>
    <source>
        <strain evidence="8 9">DSM 4736</strain>
    </source>
</reference>
<dbReference type="AlphaFoldDB" id="A0A7X5YND1"/>
<dbReference type="InterPro" id="IPR006620">
    <property type="entry name" value="Pro_4_hyd_alph"/>
</dbReference>
<dbReference type="InterPro" id="IPR044862">
    <property type="entry name" value="Pro_4_hyd_alph_FE2OG_OXY"/>
</dbReference>
<keyword evidence="9" id="KW-1185">Reference proteome</keyword>
<comment type="cofactor">
    <cofactor evidence="1">
        <name>L-ascorbate</name>
        <dbReference type="ChEBI" id="CHEBI:38290"/>
    </cofactor>
</comment>
<evidence type="ECO:0000256" key="5">
    <source>
        <dbReference type="ARBA" id="ARBA00023002"/>
    </source>
</evidence>
<comment type="caution">
    <text evidence="8">The sequence shown here is derived from an EMBL/GenBank/DDBJ whole genome shotgun (WGS) entry which is preliminary data.</text>
</comment>
<dbReference type="Gene3D" id="2.60.120.620">
    <property type="entry name" value="q2cbj1_9rhob like domain"/>
    <property type="match status" value="1"/>
</dbReference>
<evidence type="ECO:0000256" key="3">
    <source>
        <dbReference type="ARBA" id="ARBA00022896"/>
    </source>
</evidence>
<name>A0A7X5YND1_9CAUL</name>
<dbReference type="SUPFAM" id="SSF52833">
    <property type="entry name" value="Thioredoxin-like"/>
    <property type="match status" value="1"/>
</dbReference>
<dbReference type="InterPro" id="IPR005123">
    <property type="entry name" value="Oxoglu/Fe-dep_dioxygenase_dom"/>
</dbReference>
<organism evidence="8 9">
    <name type="scientific">Brevundimonas alba</name>
    <dbReference type="NCBI Taxonomy" id="74314"/>
    <lineage>
        <taxon>Bacteria</taxon>
        <taxon>Pseudomonadati</taxon>
        <taxon>Pseudomonadota</taxon>
        <taxon>Alphaproteobacteria</taxon>
        <taxon>Caulobacterales</taxon>
        <taxon>Caulobacteraceae</taxon>
        <taxon>Brevundimonas</taxon>
    </lineage>
</organism>
<keyword evidence="4 8" id="KW-0223">Dioxygenase</keyword>
<dbReference type="Gene3D" id="3.40.30.10">
    <property type="entry name" value="Glutaredoxin"/>
    <property type="match status" value="1"/>
</dbReference>
<evidence type="ECO:0000259" key="7">
    <source>
        <dbReference type="PROSITE" id="PS51471"/>
    </source>
</evidence>
<keyword evidence="2" id="KW-0479">Metal-binding</keyword>